<keyword evidence="6" id="KW-0238">DNA-binding</keyword>
<organism evidence="13 14">
    <name type="scientific">Heracleum sosnowskyi</name>
    <dbReference type="NCBI Taxonomy" id="360622"/>
    <lineage>
        <taxon>Eukaryota</taxon>
        <taxon>Viridiplantae</taxon>
        <taxon>Streptophyta</taxon>
        <taxon>Embryophyta</taxon>
        <taxon>Tracheophyta</taxon>
        <taxon>Spermatophyta</taxon>
        <taxon>Magnoliopsida</taxon>
        <taxon>eudicotyledons</taxon>
        <taxon>Gunneridae</taxon>
        <taxon>Pentapetalae</taxon>
        <taxon>asterids</taxon>
        <taxon>campanulids</taxon>
        <taxon>Apiales</taxon>
        <taxon>Apiaceae</taxon>
        <taxon>Apioideae</taxon>
        <taxon>apioid superclade</taxon>
        <taxon>Tordylieae</taxon>
        <taxon>Tordyliinae</taxon>
        <taxon>Heracleum</taxon>
    </lineage>
</organism>
<sequence>MTRDRLNWSADEEDALRDGVTKHGVGKWRDILDDPELSTALILRTNVDLKDKWRNMNLKKGEGRNGYKPVKRNTKKTSRKSNKSAALTIAQPEASAVINRSSEDGESSKSTVMHQQPPEAIVVYTRRPKMSNTVTAKYHYIMVRDRINWSADEEDALRDGVVNMELGNGVIFSTTLN</sequence>
<feature type="domain" description="Myb-like" evidence="11">
    <location>
        <begin position="1"/>
        <end position="57"/>
    </location>
</feature>
<evidence type="ECO:0000256" key="9">
    <source>
        <dbReference type="ARBA" id="ARBA00032813"/>
    </source>
</evidence>
<evidence type="ECO:0000256" key="3">
    <source>
        <dbReference type="ARBA" id="ARBA00022454"/>
    </source>
</evidence>
<evidence type="ECO:0000313" key="14">
    <source>
        <dbReference type="Proteomes" id="UP001237642"/>
    </source>
</evidence>
<reference evidence="13" key="1">
    <citation type="submission" date="2023-02" db="EMBL/GenBank/DDBJ databases">
        <title>Genome of toxic invasive species Heracleum sosnowskyi carries increased number of genes despite the absence of recent whole-genome duplications.</title>
        <authorList>
            <person name="Schelkunov M."/>
            <person name="Shtratnikova V."/>
            <person name="Makarenko M."/>
            <person name="Klepikova A."/>
            <person name="Omelchenko D."/>
            <person name="Novikova G."/>
            <person name="Obukhova E."/>
            <person name="Bogdanov V."/>
            <person name="Penin A."/>
            <person name="Logacheva M."/>
        </authorList>
    </citation>
    <scope>NUCLEOTIDE SEQUENCE</scope>
    <source>
        <strain evidence="13">Hsosn_3</strain>
        <tissue evidence="13">Leaf</tissue>
    </source>
</reference>
<dbReference type="GO" id="GO:0003691">
    <property type="term" value="F:double-stranded telomeric DNA binding"/>
    <property type="evidence" value="ECO:0007669"/>
    <property type="project" value="InterPro"/>
</dbReference>
<accession>A0AAD8M965</accession>
<evidence type="ECO:0000256" key="7">
    <source>
        <dbReference type="ARBA" id="ARBA00023163"/>
    </source>
</evidence>
<feature type="region of interest" description="Disordered" evidence="10">
    <location>
        <begin position="60"/>
        <end position="86"/>
    </location>
</feature>
<keyword evidence="3" id="KW-0158">Chromosome</keyword>
<evidence type="ECO:0000256" key="8">
    <source>
        <dbReference type="ARBA" id="ARBA00023242"/>
    </source>
</evidence>
<evidence type="ECO:0000313" key="13">
    <source>
        <dbReference type="EMBL" id="KAK1363708.1"/>
    </source>
</evidence>
<dbReference type="AlphaFoldDB" id="A0AAD8M965"/>
<dbReference type="Pfam" id="PF00249">
    <property type="entry name" value="Myb_DNA-binding"/>
    <property type="match status" value="1"/>
</dbReference>
<keyword evidence="4" id="KW-0805">Transcription regulation</keyword>
<dbReference type="PROSITE" id="PS51294">
    <property type="entry name" value="HTH_MYB"/>
    <property type="match status" value="1"/>
</dbReference>
<dbReference type="Proteomes" id="UP001237642">
    <property type="component" value="Unassembled WGS sequence"/>
</dbReference>
<comment type="caution">
    <text evidence="13">The sequence shown here is derived from an EMBL/GenBank/DDBJ whole genome shotgun (WGS) entry which is preliminary data.</text>
</comment>
<evidence type="ECO:0000259" key="11">
    <source>
        <dbReference type="PROSITE" id="PS50090"/>
    </source>
</evidence>
<keyword evidence="5" id="KW-0175">Coiled coil</keyword>
<dbReference type="EMBL" id="JAUIZM010000009">
    <property type="protein sequence ID" value="KAK1363708.1"/>
    <property type="molecule type" value="Genomic_DNA"/>
</dbReference>
<evidence type="ECO:0000256" key="2">
    <source>
        <dbReference type="ARBA" id="ARBA00004604"/>
    </source>
</evidence>
<comment type="subcellular location">
    <subcellularLocation>
        <location evidence="1">Chromosome</location>
    </subcellularLocation>
    <subcellularLocation>
        <location evidence="2">Nucleus</location>
        <location evidence="2">Nucleolus</location>
    </subcellularLocation>
</comment>
<evidence type="ECO:0000256" key="10">
    <source>
        <dbReference type="SAM" id="MobiDB-lite"/>
    </source>
</evidence>
<keyword evidence="14" id="KW-1185">Reference proteome</keyword>
<evidence type="ECO:0000259" key="12">
    <source>
        <dbReference type="PROSITE" id="PS51294"/>
    </source>
</evidence>
<feature type="compositionally biased region" description="Basic residues" evidence="10">
    <location>
        <begin position="69"/>
        <end position="82"/>
    </location>
</feature>
<keyword evidence="8" id="KW-0539">Nucleus</keyword>
<protein>
    <recommendedName>
        <fullName evidence="9">MYB transcription factor</fullName>
    </recommendedName>
</protein>
<dbReference type="Gene3D" id="1.10.246.220">
    <property type="match status" value="1"/>
</dbReference>
<evidence type="ECO:0000256" key="6">
    <source>
        <dbReference type="ARBA" id="ARBA00023125"/>
    </source>
</evidence>
<dbReference type="InterPro" id="IPR044597">
    <property type="entry name" value="SMH1-6"/>
</dbReference>
<evidence type="ECO:0000256" key="5">
    <source>
        <dbReference type="ARBA" id="ARBA00023054"/>
    </source>
</evidence>
<dbReference type="FunFam" id="1.10.10.60:FF:000168">
    <property type="entry name" value="Telomere repeat-binding factor 1"/>
    <property type="match status" value="1"/>
</dbReference>
<dbReference type="CDD" id="cd11660">
    <property type="entry name" value="SANT_TRF"/>
    <property type="match status" value="1"/>
</dbReference>
<dbReference type="SMART" id="SM00717">
    <property type="entry name" value="SANT"/>
    <property type="match status" value="1"/>
</dbReference>
<feature type="domain" description="HTH myb-type" evidence="12">
    <location>
        <begin position="1"/>
        <end position="61"/>
    </location>
</feature>
<name>A0AAD8M965_9APIA</name>
<evidence type="ECO:0000256" key="1">
    <source>
        <dbReference type="ARBA" id="ARBA00004286"/>
    </source>
</evidence>
<evidence type="ECO:0000256" key="4">
    <source>
        <dbReference type="ARBA" id="ARBA00023015"/>
    </source>
</evidence>
<keyword evidence="7" id="KW-0804">Transcription</keyword>
<dbReference type="PANTHER" id="PTHR46267:SF15">
    <property type="entry name" value="WINGED HELIX-TURN-HELIX TRANSCRIPTION REPRESSOR DNA-BINDING PROTEIN-RELATED"/>
    <property type="match status" value="1"/>
</dbReference>
<reference evidence="13" key="2">
    <citation type="submission" date="2023-05" db="EMBL/GenBank/DDBJ databases">
        <authorList>
            <person name="Schelkunov M.I."/>
        </authorList>
    </citation>
    <scope>NUCLEOTIDE SEQUENCE</scope>
    <source>
        <strain evidence="13">Hsosn_3</strain>
        <tissue evidence="13">Leaf</tissue>
    </source>
</reference>
<gene>
    <name evidence="13" type="ORF">POM88_039269</name>
</gene>
<dbReference type="GO" id="GO:0005694">
    <property type="term" value="C:chromosome"/>
    <property type="evidence" value="ECO:0007669"/>
    <property type="project" value="UniProtKB-SubCell"/>
</dbReference>
<dbReference type="PANTHER" id="PTHR46267">
    <property type="entry name" value="SINGLE MYB HISTONE 4"/>
    <property type="match status" value="1"/>
</dbReference>
<proteinExistence type="predicted"/>
<dbReference type="InterPro" id="IPR001005">
    <property type="entry name" value="SANT/Myb"/>
</dbReference>
<dbReference type="PROSITE" id="PS50090">
    <property type="entry name" value="MYB_LIKE"/>
    <property type="match status" value="1"/>
</dbReference>
<dbReference type="InterPro" id="IPR009057">
    <property type="entry name" value="Homeodomain-like_sf"/>
</dbReference>
<dbReference type="SUPFAM" id="SSF46689">
    <property type="entry name" value="Homeodomain-like"/>
    <property type="match status" value="1"/>
</dbReference>
<dbReference type="InterPro" id="IPR017930">
    <property type="entry name" value="Myb_dom"/>
</dbReference>
<dbReference type="GO" id="GO:0005730">
    <property type="term" value="C:nucleolus"/>
    <property type="evidence" value="ECO:0007669"/>
    <property type="project" value="UniProtKB-SubCell"/>
</dbReference>